<dbReference type="PROSITE" id="PS50164">
    <property type="entry name" value="GIY_YIG"/>
    <property type="match status" value="1"/>
</dbReference>
<comment type="subunit">
    <text evidence="7">Interacts with UvrB in an incision complex.</text>
</comment>
<dbReference type="InterPro" id="IPR035901">
    <property type="entry name" value="GIY-YIG_endonuc_sf"/>
</dbReference>
<dbReference type="GO" id="GO:0009432">
    <property type="term" value="P:SOS response"/>
    <property type="evidence" value="ECO:0007669"/>
    <property type="project" value="UniProtKB-UniRule"/>
</dbReference>
<dbReference type="SUPFAM" id="SSF46600">
    <property type="entry name" value="C-terminal UvrC-binding domain of UvrB"/>
    <property type="match status" value="1"/>
</dbReference>
<dbReference type="eggNOG" id="COG0322">
    <property type="taxonomic scope" value="Bacteria"/>
</dbReference>
<dbReference type="GO" id="GO:0009380">
    <property type="term" value="C:excinuclease repair complex"/>
    <property type="evidence" value="ECO:0007669"/>
    <property type="project" value="InterPro"/>
</dbReference>
<dbReference type="PANTHER" id="PTHR30562:SF1">
    <property type="entry name" value="UVRABC SYSTEM PROTEIN C"/>
    <property type="match status" value="1"/>
</dbReference>
<comment type="function">
    <text evidence="7">The UvrABC repair system catalyzes the recognition and processing of DNA lesions. UvrC both incises the 5' and 3' sides of the lesion. The N-terminal half is responsible for the 3' incision and the C-terminal half is responsible for the 5' incision.</text>
</comment>
<evidence type="ECO:0000259" key="9">
    <source>
        <dbReference type="PROSITE" id="PS50164"/>
    </source>
</evidence>
<dbReference type="FunFam" id="3.40.1440.10:FF:000001">
    <property type="entry name" value="UvrABC system protein C"/>
    <property type="match status" value="1"/>
</dbReference>
<dbReference type="InterPro" id="IPR047296">
    <property type="entry name" value="GIY-YIG_UvrC_Cho"/>
</dbReference>
<evidence type="ECO:0000259" key="8">
    <source>
        <dbReference type="PROSITE" id="PS50151"/>
    </source>
</evidence>
<dbReference type="Gene3D" id="1.10.150.20">
    <property type="entry name" value="5' to 3' exonuclease, C-terminal subdomain"/>
    <property type="match status" value="1"/>
</dbReference>
<feature type="domain" description="UvrC family homology region profile" evidence="10">
    <location>
        <begin position="261"/>
        <end position="485"/>
    </location>
</feature>
<dbReference type="PANTHER" id="PTHR30562">
    <property type="entry name" value="UVRC/OXIDOREDUCTASE"/>
    <property type="match status" value="1"/>
</dbReference>
<gene>
    <name evidence="7" type="primary">uvrC</name>
    <name evidence="11" type="ORF">SAMN04487977_10773</name>
</gene>
<feature type="domain" description="GIY-YIG" evidence="9">
    <location>
        <begin position="26"/>
        <end position="103"/>
    </location>
</feature>
<dbReference type="Gene3D" id="4.10.860.10">
    <property type="entry name" value="UVR domain"/>
    <property type="match status" value="1"/>
</dbReference>
<evidence type="ECO:0000313" key="11">
    <source>
        <dbReference type="EMBL" id="SEQ63551.1"/>
    </source>
</evidence>
<dbReference type="RefSeq" id="WP_074644434.1">
    <property type="nucleotide sequence ID" value="NZ_FOFU01000007.1"/>
</dbReference>
<dbReference type="Pfam" id="PF01541">
    <property type="entry name" value="GIY-YIG"/>
    <property type="match status" value="1"/>
</dbReference>
<keyword evidence="1 7" id="KW-0963">Cytoplasm</keyword>
<dbReference type="InterPro" id="IPR001162">
    <property type="entry name" value="UvrC_RNase_H_dom"/>
</dbReference>
<dbReference type="InterPro" id="IPR000305">
    <property type="entry name" value="GIY-YIG_endonuc"/>
</dbReference>
<evidence type="ECO:0000256" key="5">
    <source>
        <dbReference type="ARBA" id="ARBA00023204"/>
    </source>
</evidence>
<dbReference type="SUPFAM" id="SSF47781">
    <property type="entry name" value="RuvA domain 2-like"/>
    <property type="match status" value="1"/>
</dbReference>
<dbReference type="GO" id="GO:0009381">
    <property type="term" value="F:excinuclease ABC activity"/>
    <property type="evidence" value="ECO:0007669"/>
    <property type="project" value="UniProtKB-UniRule"/>
</dbReference>
<evidence type="ECO:0000256" key="1">
    <source>
        <dbReference type="ARBA" id="ARBA00022490"/>
    </source>
</evidence>
<reference evidence="11 12" key="1">
    <citation type="submission" date="2016-10" db="EMBL/GenBank/DDBJ databases">
        <authorList>
            <person name="de Groot N.N."/>
        </authorList>
    </citation>
    <scope>NUCLEOTIDE SEQUENCE [LARGE SCALE GENOMIC DNA]</scope>
    <source>
        <strain evidence="11 12">B25</strain>
    </source>
</reference>
<proteinExistence type="inferred from homology"/>
<dbReference type="PROSITE" id="PS50165">
    <property type="entry name" value="UVRC"/>
    <property type="match status" value="1"/>
</dbReference>
<evidence type="ECO:0000256" key="6">
    <source>
        <dbReference type="ARBA" id="ARBA00023236"/>
    </source>
</evidence>
<dbReference type="PROSITE" id="PS50151">
    <property type="entry name" value="UVR"/>
    <property type="match status" value="1"/>
</dbReference>
<evidence type="ECO:0000256" key="4">
    <source>
        <dbReference type="ARBA" id="ARBA00022881"/>
    </source>
</evidence>
<keyword evidence="12" id="KW-1185">Reference proteome</keyword>
<keyword evidence="2 7" id="KW-0227">DNA damage</keyword>
<organism evidence="11 12">
    <name type="scientific">Treponema bryantii</name>
    <dbReference type="NCBI Taxonomy" id="163"/>
    <lineage>
        <taxon>Bacteria</taxon>
        <taxon>Pseudomonadati</taxon>
        <taxon>Spirochaetota</taxon>
        <taxon>Spirochaetia</taxon>
        <taxon>Spirochaetales</taxon>
        <taxon>Treponemataceae</taxon>
        <taxon>Treponema</taxon>
    </lineage>
</organism>
<dbReference type="GO" id="GO:0003677">
    <property type="term" value="F:DNA binding"/>
    <property type="evidence" value="ECO:0007669"/>
    <property type="project" value="UniProtKB-UniRule"/>
</dbReference>
<dbReference type="InterPro" id="IPR004791">
    <property type="entry name" value="UvrC"/>
</dbReference>
<dbReference type="SMART" id="SM00465">
    <property type="entry name" value="GIYc"/>
    <property type="match status" value="1"/>
</dbReference>
<feature type="domain" description="UVR" evidence="8">
    <location>
        <begin position="210"/>
        <end position="245"/>
    </location>
</feature>
<dbReference type="STRING" id="163.SAMN04487775_101497"/>
<keyword evidence="5 7" id="KW-0234">DNA repair</keyword>
<keyword evidence="4 7" id="KW-0267">Excision nuclease</keyword>
<dbReference type="Pfam" id="PF02151">
    <property type="entry name" value="UVR"/>
    <property type="match status" value="1"/>
</dbReference>
<dbReference type="CDD" id="cd10434">
    <property type="entry name" value="GIY-YIG_UvrC_Cho"/>
    <property type="match status" value="1"/>
</dbReference>
<dbReference type="Pfam" id="PF08459">
    <property type="entry name" value="UvrC_RNaseH_dom"/>
    <property type="match status" value="1"/>
</dbReference>
<comment type="subcellular location">
    <subcellularLocation>
        <location evidence="7">Cytoplasm</location>
    </subcellularLocation>
</comment>
<dbReference type="InterPro" id="IPR050066">
    <property type="entry name" value="UvrABC_protein_C"/>
</dbReference>
<name>A0A1H9HMI1_9SPIR</name>
<dbReference type="Pfam" id="PF22920">
    <property type="entry name" value="UvrC_RNaseH"/>
    <property type="match status" value="1"/>
</dbReference>
<dbReference type="InterPro" id="IPR036876">
    <property type="entry name" value="UVR_dom_sf"/>
</dbReference>
<dbReference type="Gene3D" id="3.30.420.340">
    <property type="entry name" value="UvrC, RNAse H endonuclease domain"/>
    <property type="match status" value="1"/>
</dbReference>
<dbReference type="InterPro" id="IPR038476">
    <property type="entry name" value="UvrC_RNase_H_dom_sf"/>
</dbReference>
<dbReference type="InterPro" id="IPR001943">
    <property type="entry name" value="UVR_dom"/>
</dbReference>
<dbReference type="Proteomes" id="UP000182360">
    <property type="component" value="Unassembled WGS sequence"/>
</dbReference>
<evidence type="ECO:0000256" key="7">
    <source>
        <dbReference type="HAMAP-Rule" id="MF_00203"/>
    </source>
</evidence>
<protein>
    <recommendedName>
        <fullName evidence="7">UvrABC system protein C</fullName>
        <shortName evidence="7">Protein UvrC</shortName>
    </recommendedName>
    <alternativeName>
        <fullName evidence="7">Excinuclease ABC subunit C</fullName>
    </alternativeName>
</protein>
<dbReference type="EMBL" id="FOFU01000007">
    <property type="protein sequence ID" value="SEQ63551.1"/>
    <property type="molecule type" value="Genomic_DNA"/>
</dbReference>
<dbReference type="InterPro" id="IPR010994">
    <property type="entry name" value="RuvA_2-like"/>
</dbReference>
<evidence type="ECO:0000256" key="3">
    <source>
        <dbReference type="ARBA" id="ARBA00022769"/>
    </source>
</evidence>
<dbReference type="Gene3D" id="3.40.1440.10">
    <property type="entry name" value="GIY-YIG endonuclease"/>
    <property type="match status" value="1"/>
</dbReference>
<dbReference type="GO" id="GO:0006289">
    <property type="term" value="P:nucleotide-excision repair"/>
    <property type="evidence" value="ECO:0007669"/>
    <property type="project" value="UniProtKB-UniRule"/>
</dbReference>
<dbReference type="SUPFAM" id="SSF82771">
    <property type="entry name" value="GIY-YIG endonuclease"/>
    <property type="match status" value="1"/>
</dbReference>
<sequence length="667" mass="74957">MTAKTTGGKPATIREVLHETALKAPQSSGVYLWRNAENTVIYVGKAKSLKSRLSSYFSGQQSVKTRLLISHANSIEYITTANEYEALLLENNLIKKYNPRYNICLKDGKSYPVLRITNEDYPKIFKTRRILQDGSTYFGPFPDVTALETFLETIFKLYPIRHCRTLRKRDTPCLYYHMKQCRAPCCGKISKESYNLYIGEIKRLLEGKGEETVAALNAEMKAAAAALDFEKAARLRDGIKALMVLQNQNIVESFEADDRDYIAYHSEGELVSFTVLKIRQGKLLGRENYRAESLNDDDDLIAEFMAVFYDDAVNIPPQIYIPATEEFDHIARWLHEEKKATSQVIMVSSHDLPRDVAALQMAKQNAKEDIVRRLRDRGDIPAMEELKLKLGLDTLPIRIEGFDIAHIGGKWPVASLISFYNGNPDKKNYRYFRLKTTDGLIDDFASMKEAVSRRYTRLLNEQTDLPDLILIDGGIGQVNAVEEILNSLGLDIPVAGLAKRDEEIYLPGNSTPICLPKRSDALRLLQRVRDETHRFATSRNQRLRTKENTQSIFLELPGVGEKRALQLQRQFITLEALAAAEESAIAQCLHVKAAEAADILLKARDLNAQRKEKKDLQRLSLGAAGTTKEKAAEASYIADLASQALASQALAAAENPPDYGSLAESKD</sequence>
<keyword evidence="6 7" id="KW-0742">SOS response</keyword>
<dbReference type="OrthoDB" id="9804933at2"/>
<comment type="similarity">
    <text evidence="7">Belongs to the UvrC family.</text>
</comment>
<dbReference type="GO" id="GO:0005737">
    <property type="term" value="C:cytoplasm"/>
    <property type="evidence" value="ECO:0007669"/>
    <property type="project" value="UniProtKB-SubCell"/>
</dbReference>
<accession>A0A1H9HMI1</accession>
<evidence type="ECO:0000256" key="2">
    <source>
        <dbReference type="ARBA" id="ARBA00022763"/>
    </source>
</evidence>
<dbReference type="NCBIfam" id="TIGR00194">
    <property type="entry name" value="uvrC"/>
    <property type="match status" value="1"/>
</dbReference>
<evidence type="ECO:0000313" key="12">
    <source>
        <dbReference type="Proteomes" id="UP000182360"/>
    </source>
</evidence>
<dbReference type="AlphaFoldDB" id="A0A1H9HMI1"/>
<keyword evidence="3 7" id="KW-0228">DNA excision</keyword>
<evidence type="ECO:0000259" key="10">
    <source>
        <dbReference type="PROSITE" id="PS50165"/>
    </source>
</evidence>
<dbReference type="HAMAP" id="MF_00203">
    <property type="entry name" value="UvrC"/>
    <property type="match status" value="1"/>
</dbReference>